<dbReference type="InterPro" id="IPR034660">
    <property type="entry name" value="DinB/YfiT-like"/>
</dbReference>
<sequence length="164" mass="18688">MLASFKSSAHYFFDWNLERIERCLKELTEDQLWARPNANSNSIGNQLLHLEGNIRQWIVAGLGKQEDVRVRDAEFAAVNGPTADILLDQLSTVIQEAKTIISSLSPEEMTQERPVQAYVHDATFIVMHVVEHLSYHTGQIIYQTKALRDLDLDFYGDVDLNEKG</sequence>
<accession>A0A1H9K0G2</accession>
<dbReference type="OrthoDB" id="893570at2"/>
<dbReference type="InterPro" id="IPR011466">
    <property type="entry name" value="DUF1572"/>
</dbReference>
<reference evidence="2" key="1">
    <citation type="submission" date="2016-10" db="EMBL/GenBank/DDBJ databases">
        <authorList>
            <person name="Varghese N."/>
            <person name="Submissions S."/>
        </authorList>
    </citation>
    <scope>NUCLEOTIDE SEQUENCE [LARGE SCALE GENOMIC DNA]</scope>
    <source>
        <strain evidence="2">DSM 24740</strain>
    </source>
</reference>
<proteinExistence type="predicted"/>
<protein>
    <submittedName>
        <fullName evidence="1">Uncharacterized damage-inducible protein DinB (Forms a four-helix bundle)</fullName>
    </submittedName>
</protein>
<dbReference type="EMBL" id="FOFB01000019">
    <property type="protein sequence ID" value="SEQ92589.1"/>
    <property type="molecule type" value="Genomic_DNA"/>
</dbReference>
<keyword evidence="2" id="KW-1185">Reference proteome</keyword>
<organism evidence="1 2">
    <name type="scientific">Neolewinella agarilytica</name>
    <dbReference type="NCBI Taxonomy" id="478744"/>
    <lineage>
        <taxon>Bacteria</taxon>
        <taxon>Pseudomonadati</taxon>
        <taxon>Bacteroidota</taxon>
        <taxon>Saprospiria</taxon>
        <taxon>Saprospirales</taxon>
        <taxon>Lewinellaceae</taxon>
        <taxon>Neolewinella</taxon>
    </lineage>
</organism>
<dbReference type="Gene3D" id="1.20.120.450">
    <property type="entry name" value="dinb family like domain"/>
    <property type="match status" value="1"/>
</dbReference>
<dbReference type="SUPFAM" id="SSF109854">
    <property type="entry name" value="DinB/YfiT-like putative metalloenzymes"/>
    <property type="match status" value="1"/>
</dbReference>
<gene>
    <name evidence="1" type="ORF">SAMN05444359_11928</name>
</gene>
<dbReference type="Proteomes" id="UP000199021">
    <property type="component" value="Unassembled WGS sequence"/>
</dbReference>
<dbReference type="STRING" id="478744.SAMN05444359_11928"/>
<name>A0A1H9K0G2_9BACT</name>
<dbReference type="AlphaFoldDB" id="A0A1H9K0G2"/>
<evidence type="ECO:0000313" key="2">
    <source>
        <dbReference type="Proteomes" id="UP000199021"/>
    </source>
</evidence>
<evidence type="ECO:0000313" key="1">
    <source>
        <dbReference type="EMBL" id="SEQ92589.1"/>
    </source>
</evidence>
<dbReference type="RefSeq" id="WP_090170428.1">
    <property type="nucleotide sequence ID" value="NZ_FOFB01000019.1"/>
</dbReference>
<dbReference type="InParanoid" id="A0A1H9K0G2"/>
<dbReference type="Pfam" id="PF07609">
    <property type="entry name" value="DUF1572"/>
    <property type="match status" value="1"/>
</dbReference>